<dbReference type="PANTHER" id="PTHR35368:SF1">
    <property type="entry name" value="HYDROPEROXIDE REDUCTASE"/>
    <property type="match status" value="1"/>
</dbReference>
<dbReference type="Proteomes" id="UP000004625">
    <property type="component" value="Unassembled WGS sequence"/>
</dbReference>
<dbReference type="EMBL" id="AGEY01000140">
    <property type="protein sequence ID" value="EHL97255.1"/>
    <property type="molecule type" value="Genomic_DNA"/>
</dbReference>
<dbReference type="Pfam" id="PF02566">
    <property type="entry name" value="OsmC"/>
    <property type="match status" value="1"/>
</dbReference>
<dbReference type="InterPro" id="IPR052924">
    <property type="entry name" value="OsmC/Ohr_hydroprdx_reductase"/>
</dbReference>
<dbReference type="RefSeq" id="WP_008213662.1">
    <property type="nucleotide sequence ID" value="NZ_JH415025.1"/>
</dbReference>
<dbReference type="HOGENOM" id="CLU_2219792_0_0_9"/>
<reference evidence="1 2" key="1">
    <citation type="submission" date="2011-09" db="EMBL/GenBank/DDBJ databases">
        <authorList>
            <person name="Weinstock G."/>
            <person name="Sodergren E."/>
            <person name="Clifton S."/>
            <person name="Fulton L."/>
            <person name="Fulton B."/>
            <person name="Courtney L."/>
            <person name="Fronick C."/>
            <person name="Harrison M."/>
            <person name="Strong C."/>
            <person name="Farmer C."/>
            <person name="Delahaunty K."/>
            <person name="Markovic C."/>
            <person name="Hall O."/>
            <person name="Minx P."/>
            <person name="Tomlinson C."/>
            <person name="Mitreva M."/>
            <person name="Hou S."/>
            <person name="Chen J."/>
            <person name="Wollam A."/>
            <person name="Pepin K.H."/>
            <person name="Johnson M."/>
            <person name="Bhonagiri V."/>
            <person name="Zhang X."/>
            <person name="Suruliraj S."/>
            <person name="Warren W."/>
            <person name="Chinwalla A."/>
            <person name="Mardis E.R."/>
            <person name="Wilson R.K."/>
        </authorList>
    </citation>
    <scope>NUCLEOTIDE SEQUENCE [LARGE SCALE GENOMIC DNA]</scope>
    <source>
        <strain evidence="1 2">F0439</strain>
    </source>
</reference>
<dbReference type="STRING" id="797515.HMPREF9103_02035"/>
<proteinExistence type="predicted"/>
<dbReference type="Gene3D" id="3.30.300.20">
    <property type="match status" value="1"/>
</dbReference>
<dbReference type="eggNOG" id="COG1765">
    <property type="taxonomic scope" value="Bacteria"/>
</dbReference>
<dbReference type="PATRIC" id="fig|797515.3.peg.1858"/>
<sequence>MTPLNALMCTLAACKCITARIHAEKQGIRLHDIKVSCNGVHDAAAFFGAKDAIPGFTEIKTTYQIKADNTPEEIERFSKFVDQNCPIGYTLQNPPKMASTLEPWID</sequence>
<keyword evidence="2" id="KW-1185">Reference proteome</keyword>
<accession>G9ZQM8</accession>
<evidence type="ECO:0000313" key="2">
    <source>
        <dbReference type="Proteomes" id="UP000004625"/>
    </source>
</evidence>
<dbReference type="SUPFAM" id="SSF82784">
    <property type="entry name" value="OsmC-like"/>
    <property type="match status" value="1"/>
</dbReference>
<comment type="caution">
    <text evidence="1">The sequence shown here is derived from an EMBL/GenBank/DDBJ whole genome shotgun (WGS) entry which is preliminary data.</text>
</comment>
<dbReference type="InterPro" id="IPR036102">
    <property type="entry name" value="OsmC/Ohrsf"/>
</dbReference>
<dbReference type="InterPro" id="IPR003718">
    <property type="entry name" value="OsmC/Ohr_fam"/>
</dbReference>
<dbReference type="AlphaFoldDB" id="G9ZQM8"/>
<name>G9ZQM8_9LACO</name>
<organism evidence="1 2">
    <name type="scientific">Lentilactobacillus parafarraginis F0439</name>
    <dbReference type="NCBI Taxonomy" id="797515"/>
    <lineage>
        <taxon>Bacteria</taxon>
        <taxon>Bacillati</taxon>
        <taxon>Bacillota</taxon>
        <taxon>Bacilli</taxon>
        <taxon>Lactobacillales</taxon>
        <taxon>Lactobacillaceae</taxon>
        <taxon>Lentilactobacillus</taxon>
    </lineage>
</organism>
<evidence type="ECO:0000313" key="1">
    <source>
        <dbReference type="EMBL" id="EHL97255.1"/>
    </source>
</evidence>
<dbReference type="InterPro" id="IPR015946">
    <property type="entry name" value="KH_dom-like_a/b"/>
</dbReference>
<gene>
    <name evidence="1" type="ORF">HMPREF9103_02035</name>
</gene>
<protein>
    <submittedName>
        <fullName evidence="1">OsmC-like protein</fullName>
    </submittedName>
</protein>
<dbReference type="PANTHER" id="PTHR35368">
    <property type="entry name" value="HYDROPEROXIDE REDUCTASE"/>
    <property type="match status" value="1"/>
</dbReference>